<comment type="caution">
    <text evidence="9">The sequence shown here is derived from an EMBL/GenBank/DDBJ whole genome shotgun (WGS) entry which is preliminary data.</text>
</comment>
<feature type="domain" description="FtsK" evidence="8">
    <location>
        <begin position="954"/>
        <end position="1144"/>
    </location>
</feature>
<evidence type="ECO:0000256" key="3">
    <source>
        <dbReference type="ARBA" id="ARBA00022840"/>
    </source>
</evidence>
<dbReference type="CDD" id="cd01127">
    <property type="entry name" value="TrwB_TraG_TraD_VirD4"/>
    <property type="match status" value="1"/>
</dbReference>
<organism evidence="9 10">
    <name type="scientific">Sphaerisporangium dianthi</name>
    <dbReference type="NCBI Taxonomy" id="1436120"/>
    <lineage>
        <taxon>Bacteria</taxon>
        <taxon>Bacillati</taxon>
        <taxon>Actinomycetota</taxon>
        <taxon>Actinomycetes</taxon>
        <taxon>Streptosporangiales</taxon>
        <taxon>Streptosporangiaceae</taxon>
        <taxon>Sphaerisporangium</taxon>
    </lineage>
</organism>
<dbReference type="InterPro" id="IPR050206">
    <property type="entry name" value="FtsK/SpoIIIE/SftA"/>
</dbReference>
<keyword evidence="3 4" id="KW-0067">ATP-binding</keyword>
<dbReference type="PROSITE" id="PS50901">
    <property type="entry name" value="FTSK"/>
    <property type="match status" value="2"/>
</dbReference>
<name>A0ABV9CKP4_9ACTN</name>
<dbReference type="PANTHER" id="PTHR22683">
    <property type="entry name" value="SPORULATION PROTEIN RELATED"/>
    <property type="match status" value="1"/>
</dbReference>
<feature type="transmembrane region" description="Helical" evidence="6">
    <location>
        <begin position="223"/>
        <end position="242"/>
    </location>
</feature>
<feature type="domain" description="FHA" evidence="7">
    <location>
        <begin position="104"/>
        <end position="154"/>
    </location>
</feature>
<keyword evidence="2 4" id="KW-0547">Nucleotide-binding</keyword>
<keyword evidence="6" id="KW-0472">Membrane</keyword>
<dbReference type="Proteomes" id="UP001596004">
    <property type="component" value="Unassembled WGS sequence"/>
</dbReference>
<dbReference type="Pfam" id="PF00498">
    <property type="entry name" value="FHA"/>
    <property type="match status" value="1"/>
</dbReference>
<dbReference type="EMBL" id="JBHSFP010000013">
    <property type="protein sequence ID" value="MFC4533074.1"/>
    <property type="molecule type" value="Genomic_DNA"/>
</dbReference>
<evidence type="ECO:0000256" key="1">
    <source>
        <dbReference type="ARBA" id="ARBA00022553"/>
    </source>
</evidence>
<dbReference type="Gene3D" id="2.60.200.20">
    <property type="match status" value="1"/>
</dbReference>
<evidence type="ECO:0000256" key="2">
    <source>
        <dbReference type="ARBA" id="ARBA00022741"/>
    </source>
</evidence>
<reference evidence="10" key="1">
    <citation type="journal article" date="2019" name="Int. J. Syst. Evol. Microbiol.">
        <title>The Global Catalogue of Microorganisms (GCM) 10K type strain sequencing project: providing services to taxonomists for standard genome sequencing and annotation.</title>
        <authorList>
            <consortium name="The Broad Institute Genomics Platform"/>
            <consortium name="The Broad Institute Genome Sequencing Center for Infectious Disease"/>
            <person name="Wu L."/>
            <person name="Ma J."/>
        </authorList>
    </citation>
    <scope>NUCLEOTIDE SEQUENCE [LARGE SCALE GENOMIC DNA]</scope>
    <source>
        <strain evidence="10">CGMCC 4.7132</strain>
    </source>
</reference>
<dbReference type="SUPFAM" id="SSF49879">
    <property type="entry name" value="SMAD/FHA domain"/>
    <property type="match status" value="1"/>
</dbReference>
<keyword evidence="6" id="KW-0812">Transmembrane</keyword>
<dbReference type="SMART" id="SM00382">
    <property type="entry name" value="AAA"/>
    <property type="match status" value="3"/>
</dbReference>
<sequence length="1445" mass="152747">MEYEVTIADQDGTAAPMLISAGESATVRGLVEAIGRTPDARLYLESEWLRPDQPLSATSLCAGARLAFAPSSAPAAVPASRWEAAVVGGPAAGTAVPFGDDAAVTVGRAPGAGLVLDDPEVSRRHAELRLGPDGTVVVADAGSRNGVGWRGHRIGADTPVPAGDLVRIGESMVTVRPSASGDAELDQAGGVRRFNRPPRIAPPRRRPEVAVPSAPDQPKGIRFPLATVLLPLVLGGVVYALMPSSAMFLIFLALSPLMAVAHVITERRSGRGEYKEKRRAYESEMDTVRARLGAIAVAQEKAAREALPDPAAVTRIATGPSSRLFERRPDDDDFGRLRVGLADRLADVRLTGQGADAEEPPTVYAVPVALDLVAAGVAGVAGPRAAILPIARALVAQAATLHAPHDLGFVIFSGEDTAPDWEWATWLPHTLPHRPDLACRRMVATDRELAETRIAELLRIMEERRSGLRSGVSKGRRLLLVLDGARRARSLPGLADLLAEGPGVGIYAVCLDRAESDLPDECRTTVVADSSGGRARVSGADLPDEEVLTDHLPQELADKISGSLAPVRVLGARFSEDGDLPERVRYLDLAGLGTRPHRDEVLARWAAQPSGRGTTALIGVDGTGPVAVDLRRDGPHTLIAGTSGAGKSELLQTLVASLALGNEPDALNLVLVDYKGGSAFAECRDLPHCVGMITDLDGRLADRALASLTAELRRRETILAEAGAKDIEDYWARTGGRLPRLVIVIDEFATLVEELPDFITGVVGIGMRGRSLGVHLVLATQRPGGVVNADLRANVNLRLCLRVTRPDESTDVIDVSDAAGISRLHPGRAYLRTGHGDLSTLQCARVGWPKDDAPDARARADIVTVARRRITELGRARLGDGLAGPDEGHAGDTDLTALVTAIREAAEHSGVSAPLSPWLPPLPDRLTIPLAEDGGPPPPIAHIGLADLPASQAQSPFLLDLEQAAPTVIAGMARSGRSTTLRTLAASLAAAGSPADLHLYVLDHGNRALTSLEAFPHCGAYVEAMETDRTTRLLDLLTSQMTERAQILAANGHASLREQRATAAPSDRLPYLVLLIDQYESFLARHAETDGGRLVETLDGLLRRGAAVGILIVLTTDRSGFTHRLAGTAATRLVLRQADRDDAAVFGADPRAMSATPPGRAMAIPAGMEVQIALLTPDPDGAAQAAAVEDLAKRLTDRWERLPATARPHRIDRLPVSIDLAALEELRGTRVTSTPSTCTVGAGGDHLRPIDVDLMDTDSVFLVSGPPRSGRSAALAAIVSSLRGRENGELSVLLCCPRRSPLMELAGLPGVVAALHGSAIATDLEETIARTRGSLAVVVDDAERLSEGVAADVLDRLVHTARDDGNLVIAAGTTDDLATFRYRNWIASLRRARSGLLLNPTSYVDGEVFEVKLPRSTGGGQVAGRALLIRRGQSTSVQIPRVAPR</sequence>
<keyword evidence="1" id="KW-0597">Phosphoprotein</keyword>
<accession>A0ABV9CKP4</accession>
<protein>
    <submittedName>
        <fullName evidence="9">FtsK/SpoIIIE domain-containing protein</fullName>
    </submittedName>
</protein>
<keyword evidence="10" id="KW-1185">Reference proteome</keyword>
<dbReference type="InterPro" id="IPR027417">
    <property type="entry name" value="P-loop_NTPase"/>
</dbReference>
<feature type="region of interest" description="Disordered" evidence="5">
    <location>
        <begin position="193"/>
        <end position="215"/>
    </location>
</feature>
<dbReference type="PROSITE" id="PS50006">
    <property type="entry name" value="FHA_DOMAIN"/>
    <property type="match status" value="1"/>
</dbReference>
<dbReference type="SMART" id="SM00240">
    <property type="entry name" value="FHA"/>
    <property type="match status" value="1"/>
</dbReference>
<evidence type="ECO:0000256" key="4">
    <source>
        <dbReference type="PROSITE-ProRule" id="PRU00289"/>
    </source>
</evidence>
<proteinExistence type="predicted"/>
<dbReference type="RefSeq" id="WP_380842107.1">
    <property type="nucleotide sequence ID" value="NZ_JBHSFP010000013.1"/>
</dbReference>
<feature type="domain" description="FtsK" evidence="8">
    <location>
        <begin position="623"/>
        <end position="810"/>
    </location>
</feature>
<dbReference type="InterPro" id="IPR003593">
    <property type="entry name" value="AAA+_ATPase"/>
</dbReference>
<evidence type="ECO:0000313" key="9">
    <source>
        <dbReference type="EMBL" id="MFC4533074.1"/>
    </source>
</evidence>
<evidence type="ECO:0000313" key="10">
    <source>
        <dbReference type="Proteomes" id="UP001596004"/>
    </source>
</evidence>
<dbReference type="Pfam" id="PF01580">
    <property type="entry name" value="FtsK_SpoIIIE"/>
    <property type="match status" value="2"/>
</dbReference>
<keyword evidence="6" id="KW-1133">Transmembrane helix</keyword>
<dbReference type="PANTHER" id="PTHR22683:SF1">
    <property type="entry name" value="TYPE VII SECRETION SYSTEM PROTEIN ESSC"/>
    <property type="match status" value="1"/>
</dbReference>
<dbReference type="CDD" id="cd00060">
    <property type="entry name" value="FHA"/>
    <property type="match status" value="1"/>
</dbReference>
<dbReference type="InterPro" id="IPR008984">
    <property type="entry name" value="SMAD_FHA_dom_sf"/>
</dbReference>
<evidence type="ECO:0000259" key="8">
    <source>
        <dbReference type="PROSITE" id="PS50901"/>
    </source>
</evidence>
<dbReference type="SUPFAM" id="SSF52540">
    <property type="entry name" value="P-loop containing nucleoside triphosphate hydrolases"/>
    <property type="match status" value="2"/>
</dbReference>
<dbReference type="Gene3D" id="3.40.50.300">
    <property type="entry name" value="P-loop containing nucleotide triphosphate hydrolases"/>
    <property type="match status" value="4"/>
</dbReference>
<dbReference type="InterPro" id="IPR002543">
    <property type="entry name" value="FtsK_dom"/>
</dbReference>
<gene>
    <name evidence="9" type="ORF">ACFO60_20060</name>
</gene>
<feature type="binding site" evidence="4">
    <location>
        <begin position="971"/>
        <end position="978"/>
    </location>
    <ligand>
        <name>ATP</name>
        <dbReference type="ChEBI" id="CHEBI:30616"/>
    </ligand>
</feature>
<feature type="binding site" evidence="4">
    <location>
        <begin position="641"/>
        <end position="648"/>
    </location>
    <ligand>
        <name>ATP</name>
        <dbReference type="ChEBI" id="CHEBI:30616"/>
    </ligand>
</feature>
<evidence type="ECO:0000259" key="7">
    <source>
        <dbReference type="PROSITE" id="PS50006"/>
    </source>
</evidence>
<dbReference type="InterPro" id="IPR000253">
    <property type="entry name" value="FHA_dom"/>
</dbReference>
<evidence type="ECO:0000256" key="6">
    <source>
        <dbReference type="SAM" id="Phobius"/>
    </source>
</evidence>
<evidence type="ECO:0000256" key="5">
    <source>
        <dbReference type="SAM" id="MobiDB-lite"/>
    </source>
</evidence>